<proteinExistence type="predicted"/>
<evidence type="ECO:0000313" key="4">
    <source>
        <dbReference type="Proteomes" id="UP000239720"/>
    </source>
</evidence>
<dbReference type="Pfam" id="PF10704">
    <property type="entry name" value="DUF2508"/>
    <property type="match status" value="1"/>
</dbReference>
<protein>
    <recommendedName>
        <fullName evidence="5">DUF2508 domain-containing protein</fullName>
    </recommendedName>
</protein>
<dbReference type="AlphaFoldDB" id="A0A2K9EKR2"/>
<dbReference type="OrthoDB" id="1809893at2"/>
<dbReference type="RefSeq" id="WP_101298458.1">
    <property type="nucleotide sequence ID" value="NZ_CP025197.1"/>
</dbReference>
<accession>A0A2K9EKR2</accession>
<evidence type="ECO:0000313" key="2">
    <source>
        <dbReference type="EMBL" id="PQQ65801.1"/>
    </source>
</evidence>
<keyword evidence="3" id="KW-1185">Reference proteome</keyword>
<dbReference type="Proteomes" id="UP000239720">
    <property type="component" value="Unassembled WGS sequence"/>
</dbReference>
<reference evidence="1 3" key="1">
    <citation type="submission" date="2017-12" db="EMBL/GenBank/DDBJ databases">
        <title>Complete genome sequence of Herbivorax saccincola GGR1, a novel Cellulosome-producing hydrolytic bacterium in a thermophilic biogas plant, established by Illumina and Nanopore MinION sequencing.</title>
        <authorList>
            <person name="Pechtl A."/>
            <person name="Ruckert C."/>
            <person name="Koeck D.E."/>
            <person name="Maus I."/>
            <person name="Winkler A."/>
            <person name="Kalinowski J."/>
            <person name="Puhler A."/>
            <person name="Schwarz W.W."/>
            <person name="Zverlov V.V."/>
            <person name="Schluter A."/>
            <person name="Liebl W."/>
        </authorList>
    </citation>
    <scope>NUCLEOTIDE SEQUENCE [LARGE SCALE GENOMIC DNA]</scope>
    <source>
        <strain evidence="1">GGR1</strain>
        <strain evidence="3">SR1</strain>
    </source>
</reference>
<dbReference type="EMBL" id="CP025197">
    <property type="protein sequence ID" value="AUG56010.1"/>
    <property type="molecule type" value="Genomic_DNA"/>
</dbReference>
<dbReference type="Proteomes" id="UP000233534">
    <property type="component" value="Chromosome"/>
</dbReference>
<gene>
    <name evidence="2" type="ORF">B9R14_02800</name>
    <name evidence="1" type="ORF">HVS_00100</name>
</gene>
<name>A0A2K9EKR2_9FIRM</name>
<dbReference type="KEGG" id="hsc:HVS_00100"/>
<evidence type="ECO:0000313" key="3">
    <source>
        <dbReference type="Proteomes" id="UP000233534"/>
    </source>
</evidence>
<evidence type="ECO:0000313" key="1">
    <source>
        <dbReference type="EMBL" id="AUG56010.1"/>
    </source>
</evidence>
<dbReference type="EMBL" id="NEMB01000003">
    <property type="protein sequence ID" value="PQQ65801.1"/>
    <property type="molecule type" value="Genomic_DNA"/>
</dbReference>
<sequence>MGLNTENNQNIKIYKYSPIAKIFSKFLPKAQSEIDYEKDDLDKKELIECINRARNDWINANREFEYAQNDEIVDYYTYKIKACQVRYEYFLKLAKRKGITINKEYL</sequence>
<dbReference type="InterPro" id="IPR019644">
    <property type="entry name" value="DUF2508"/>
</dbReference>
<organism evidence="1 3">
    <name type="scientific">Acetivibrio saccincola</name>
    <dbReference type="NCBI Taxonomy" id="1677857"/>
    <lineage>
        <taxon>Bacteria</taxon>
        <taxon>Bacillati</taxon>
        <taxon>Bacillota</taxon>
        <taxon>Clostridia</taxon>
        <taxon>Eubacteriales</taxon>
        <taxon>Oscillospiraceae</taxon>
        <taxon>Acetivibrio</taxon>
    </lineage>
</organism>
<evidence type="ECO:0008006" key="5">
    <source>
        <dbReference type="Google" id="ProtNLM"/>
    </source>
</evidence>
<reference evidence="2 4" key="2">
    <citation type="journal article" date="2018" name="Syst. Appl. Microbiol.">
        <title>Characterization and high-quality draft genome sequence of Herbivorax saccincola A7, an anaerobic, alkaliphilic, thermophilic, cellulolytic, and xylanolytic bacterium.</title>
        <authorList>
            <person name="Aikawa S."/>
            <person name="Baramee S."/>
            <person name="Sermsathanaswadi J."/>
            <person name="Thianheng P."/>
            <person name="Tachaapaikoon C."/>
            <person name="Shikata A."/>
            <person name="Waeonukul R."/>
            <person name="Pason P."/>
            <person name="Ratanakhanokchai K."/>
            <person name="Kosugi A."/>
        </authorList>
    </citation>
    <scope>NUCLEOTIDE SEQUENCE [LARGE SCALE GENOMIC DNA]</scope>
    <source>
        <strain evidence="2 4">A7</strain>
    </source>
</reference>